<evidence type="ECO:0008006" key="5">
    <source>
        <dbReference type="Google" id="ProtNLM"/>
    </source>
</evidence>
<gene>
    <name evidence="3" type="ORF">MEBOL_006375</name>
</gene>
<feature type="chain" id="PRO_5012490506" description="Lipoprotein" evidence="2">
    <location>
        <begin position="18"/>
        <end position="234"/>
    </location>
</feature>
<evidence type="ECO:0000313" key="3">
    <source>
        <dbReference type="EMBL" id="ATB32886.1"/>
    </source>
</evidence>
<protein>
    <recommendedName>
        <fullName evidence="5">Lipoprotein</fullName>
    </recommendedName>
</protein>
<dbReference type="RefSeq" id="WP_095981012.1">
    <property type="nucleotide sequence ID" value="NZ_CP022163.1"/>
</dbReference>
<feature type="signal peptide" evidence="2">
    <location>
        <begin position="1"/>
        <end position="17"/>
    </location>
</feature>
<proteinExistence type="predicted"/>
<sequence length="234" mass="25814">MRALALLPLFLGVSAHADVPLDDLLKRLGEAEERKLAVPACRVVESSVTESLDKDGKVKGRLTRSYEVTRSGTTVFARKLLSQKEEGDLPSQLKAEPKDPPKNEDGKARLSPFHPRARADYHFESAPGSGEDLLTVRFAPLKADKQRMKGQAVVDARTGKVLSLSMSPSDMPPMLKELQMDFLTYAETPCEWQPTRMKLAGSGGLLLYKVRFRSEVTMTGHQKVDVPGTVPEAR</sequence>
<dbReference type="KEGG" id="mbd:MEBOL_006375"/>
<dbReference type="AlphaFoldDB" id="A0A250IPL7"/>
<keyword evidence="2" id="KW-0732">Signal</keyword>
<evidence type="ECO:0000256" key="2">
    <source>
        <dbReference type="SAM" id="SignalP"/>
    </source>
</evidence>
<reference evidence="3 4" key="1">
    <citation type="submission" date="2017-06" db="EMBL/GenBank/DDBJ databases">
        <authorList>
            <person name="Kim H.J."/>
            <person name="Triplett B.A."/>
        </authorList>
    </citation>
    <scope>NUCLEOTIDE SEQUENCE [LARGE SCALE GENOMIC DNA]</scope>
    <source>
        <strain evidence="3 4">DSM 14713</strain>
    </source>
</reference>
<accession>A0A250IPL7</accession>
<feature type="region of interest" description="Disordered" evidence="1">
    <location>
        <begin position="85"/>
        <end position="111"/>
    </location>
</feature>
<dbReference type="Proteomes" id="UP000217289">
    <property type="component" value="Chromosome"/>
</dbReference>
<feature type="compositionally biased region" description="Basic and acidic residues" evidence="1">
    <location>
        <begin position="95"/>
        <end position="108"/>
    </location>
</feature>
<evidence type="ECO:0000313" key="4">
    <source>
        <dbReference type="Proteomes" id="UP000217289"/>
    </source>
</evidence>
<organism evidence="3 4">
    <name type="scientific">Melittangium boletus DSM 14713</name>
    <dbReference type="NCBI Taxonomy" id="1294270"/>
    <lineage>
        <taxon>Bacteria</taxon>
        <taxon>Pseudomonadati</taxon>
        <taxon>Myxococcota</taxon>
        <taxon>Myxococcia</taxon>
        <taxon>Myxococcales</taxon>
        <taxon>Cystobacterineae</taxon>
        <taxon>Archangiaceae</taxon>
        <taxon>Melittangium</taxon>
    </lineage>
</organism>
<name>A0A250IPL7_9BACT</name>
<keyword evidence="4" id="KW-1185">Reference proteome</keyword>
<evidence type="ECO:0000256" key="1">
    <source>
        <dbReference type="SAM" id="MobiDB-lite"/>
    </source>
</evidence>
<dbReference type="OrthoDB" id="5505100at2"/>
<dbReference type="EMBL" id="CP022163">
    <property type="protein sequence ID" value="ATB32886.1"/>
    <property type="molecule type" value="Genomic_DNA"/>
</dbReference>